<dbReference type="RefSeq" id="WP_168090310.1">
    <property type="nucleotide sequence ID" value="NZ_BHZH01000171.1"/>
</dbReference>
<dbReference type="EMBL" id="JAAVJC010000369">
    <property type="protein sequence ID" value="NJQ17666.1"/>
    <property type="molecule type" value="Genomic_DNA"/>
</dbReference>
<feature type="binding site" evidence="5">
    <location>
        <position position="231"/>
    </location>
    <ligand>
        <name>Mg(2+)</name>
        <dbReference type="ChEBI" id="CHEBI:18420"/>
        <label>1</label>
    </ligand>
</feature>
<dbReference type="SUPFAM" id="SSF52418">
    <property type="entry name" value="Nucleoside phosphorylase/phosphoribosyltransferase catalytic domain"/>
    <property type="match status" value="1"/>
</dbReference>
<comment type="catalytic activity">
    <reaction evidence="5">
        <text>N-(5-phospho-beta-D-ribosyl)anthranilate + diphosphate = 5-phospho-alpha-D-ribose 1-diphosphate + anthranilate</text>
        <dbReference type="Rhea" id="RHEA:11768"/>
        <dbReference type="ChEBI" id="CHEBI:16567"/>
        <dbReference type="ChEBI" id="CHEBI:18277"/>
        <dbReference type="ChEBI" id="CHEBI:33019"/>
        <dbReference type="ChEBI" id="CHEBI:58017"/>
        <dbReference type="EC" id="2.4.2.18"/>
    </reaction>
</comment>
<dbReference type="InterPro" id="IPR000312">
    <property type="entry name" value="Glycosyl_Trfase_fam3"/>
</dbReference>
<dbReference type="NCBIfam" id="TIGR01245">
    <property type="entry name" value="trpD"/>
    <property type="match status" value="1"/>
</dbReference>
<keyword evidence="3 5" id="KW-0822">Tryptophan biosynthesis</keyword>
<comment type="pathway">
    <text evidence="5">Amino-acid biosynthesis; L-tryptophan biosynthesis; L-tryptophan from chorismate: step 2/5.</text>
</comment>
<comment type="similarity">
    <text evidence="5">Belongs to the anthranilate phosphoribosyltransferase family.</text>
</comment>
<dbReference type="Gene3D" id="3.40.1030.10">
    <property type="entry name" value="Nucleoside phosphorylase/phosphoribosyltransferase catalytic domain"/>
    <property type="match status" value="1"/>
</dbReference>
<evidence type="ECO:0000256" key="2">
    <source>
        <dbReference type="ARBA" id="ARBA00022679"/>
    </source>
</evidence>
<protein>
    <recommendedName>
        <fullName evidence="5">Anthranilate phosphoribosyltransferase</fullName>
        <ecNumber evidence="5">2.4.2.18</ecNumber>
    </recommendedName>
</protein>
<feature type="domain" description="Glycosyl transferase family 3 N-terminal" evidence="7">
    <location>
        <begin position="10"/>
        <end position="70"/>
    </location>
</feature>
<dbReference type="Proteomes" id="UP000727056">
    <property type="component" value="Unassembled WGS sequence"/>
</dbReference>
<feature type="binding site" evidence="5">
    <location>
        <position position="172"/>
    </location>
    <ligand>
        <name>anthranilate</name>
        <dbReference type="ChEBI" id="CHEBI:16567"/>
        <label>2</label>
    </ligand>
</feature>
<dbReference type="InterPro" id="IPR036320">
    <property type="entry name" value="Glycosyl_Trfase_fam3_N_dom_sf"/>
</dbReference>
<feature type="binding site" evidence="5">
    <location>
        <position position="94"/>
    </location>
    <ligand>
        <name>5-phospho-alpha-D-ribose 1-diphosphate</name>
        <dbReference type="ChEBI" id="CHEBI:58017"/>
    </ligand>
</feature>
<gene>
    <name evidence="5 8" type="primary">trpD</name>
    <name evidence="8" type="ORF">HCN52_22690</name>
</gene>
<feature type="binding site" evidence="5">
    <location>
        <position position="98"/>
    </location>
    <ligand>
        <name>Mg(2+)</name>
        <dbReference type="ChEBI" id="CHEBI:18420"/>
        <label>1</label>
    </ligand>
</feature>
<feature type="binding site" evidence="5">
    <location>
        <begin position="89"/>
        <end position="90"/>
    </location>
    <ligand>
        <name>5-phospho-alpha-D-ribose 1-diphosphate</name>
        <dbReference type="ChEBI" id="CHEBI:58017"/>
    </ligand>
</feature>
<dbReference type="SUPFAM" id="SSF47648">
    <property type="entry name" value="Nucleoside phosphorylase/phosphoribosyltransferase N-terminal domain"/>
    <property type="match status" value="1"/>
</dbReference>
<feature type="binding site" evidence="5">
    <location>
        <position position="86"/>
    </location>
    <ligand>
        <name>5-phospho-alpha-D-ribose 1-diphosphate</name>
        <dbReference type="ChEBI" id="CHEBI:58017"/>
    </ligand>
</feature>
<comment type="subunit">
    <text evidence="5">Homodimer.</text>
</comment>
<feature type="binding site" evidence="5">
    <location>
        <position position="230"/>
    </location>
    <ligand>
        <name>Mg(2+)</name>
        <dbReference type="ChEBI" id="CHEBI:18420"/>
        <label>2</label>
    </ligand>
</feature>
<dbReference type="Pfam" id="PF00591">
    <property type="entry name" value="Glycos_transf_3"/>
    <property type="match status" value="1"/>
</dbReference>
<dbReference type="InterPro" id="IPR035902">
    <property type="entry name" value="Nuc_phospho_transferase"/>
</dbReference>
<proteinExistence type="inferred from homology"/>
<feature type="binding site" evidence="5">
    <location>
        <position position="126"/>
    </location>
    <ligand>
        <name>5-phospho-alpha-D-ribose 1-diphosphate</name>
        <dbReference type="ChEBI" id="CHEBI:58017"/>
    </ligand>
</feature>
<dbReference type="PANTHER" id="PTHR43285">
    <property type="entry name" value="ANTHRANILATE PHOSPHORIBOSYLTRANSFERASE"/>
    <property type="match status" value="1"/>
</dbReference>
<name>A0ABX1CH37_9ACTN</name>
<evidence type="ECO:0000256" key="5">
    <source>
        <dbReference type="HAMAP-Rule" id="MF_00211"/>
    </source>
</evidence>
<dbReference type="InterPro" id="IPR017459">
    <property type="entry name" value="Glycosyl_Trfase_fam3_N_dom"/>
</dbReference>
<keyword evidence="5" id="KW-0479">Metal-binding</keyword>
<evidence type="ECO:0000313" key="9">
    <source>
        <dbReference type="Proteomes" id="UP000727056"/>
    </source>
</evidence>
<dbReference type="PANTHER" id="PTHR43285:SF2">
    <property type="entry name" value="ANTHRANILATE PHOSPHORIBOSYLTRANSFERASE"/>
    <property type="match status" value="1"/>
</dbReference>
<comment type="function">
    <text evidence="5">Catalyzes the transfer of the phosphoribosyl group of 5-phosphorylribose-1-pyrophosphate (PRPP) to anthranilate to yield N-(5'-phosphoribosyl)-anthranilate (PRA).</text>
</comment>
<reference evidence="8 9" key="1">
    <citation type="submission" date="2020-03" db="EMBL/GenBank/DDBJ databases">
        <title>Draft genome of Streptomyces sp. ventii, isolated from the Axial Seamount in the Pacific Ocean, and resequencing of the two type strains Streptomyces lonarensis strain NCL 716 and Streptomyces bohaiensis strain 11A07.</title>
        <authorList>
            <person name="Loughran R.M."/>
            <person name="Pfannmuller K.M."/>
            <person name="Wasson B.J."/>
            <person name="Deadmond M.C."/>
            <person name="Paddock B.E."/>
            <person name="Koyack M.J."/>
            <person name="Gallegos D.A."/>
            <person name="Mitchell E.A."/>
            <person name="Ushijima B."/>
            <person name="Saw J.H."/>
            <person name="Mcphail K.L."/>
            <person name="Videau P."/>
        </authorList>
    </citation>
    <scope>NUCLEOTIDE SEQUENCE [LARGE SCALE GENOMIC DNA]</scope>
    <source>
        <strain evidence="8 9">11A07</strain>
    </source>
</reference>
<keyword evidence="5" id="KW-0460">Magnesium</keyword>
<comment type="caution">
    <text evidence="5">Lacks conserved residue(s) required for the propagation of feature annotation.</text>
</comment>
<feature type="domain" description="Glycosyl transferase family 3" evidence="6">
    <location>
        <begin position="80"/>
        <end position="331"/>
    </location>
</feature>
<evidence type="ECO:0000259" key="7">
    <source>
        <dbReference type="Pfam" id="PF02885"/>
    </source>
</evidence>
<dbReference type="Gene3D" id="1.20.970.10">
    <property type="entry name" value="Transferase, Pyrimidine Nucleoside Phosphorylase, Chain C"/>
    <property type="match status" value="1"/>
</dbReference>
<feature type="binding site" evidence="5">
    <location>
        <position position="231"/>
    </location>
    <ligand>
        <name>Mg(2+)</name>
        <dbReference type="ChEBI" id="CHEBI:18420"/>
        <label>2</label>
    </ligand>
</feature>
<comment type="cofactor">
    <cofactor evidence="5">
        <name>Mg(2+)</name>
        <dbReference type="ChEBI" id="CHEBI:18420"/>
    </cofactor>
    <text evidence="5">Binds 2 magnesium ions per monomer.</text>
</comment>
<evidence type="ECO:0000259" key="6">
    <source>
        <dbReference type="Pfam" id="PF00591"/>
    </source>
</evidence>
<evidence type="ECO:0000256" key="4">
    <source>
        <dbReference type="ARBA" id="ARBA00023141"/>
    </source>
</evidence>
<keyword evidence="4 5" id="KW-0057">Aromatic amino acid biosynthesis</keyword>
<accession>A0ABX1CH37</accession>
<feature type="binding site" evidence="5">
    <location>
        <begin position="114"/>
        <end position="122"/>
    </location>
    <ligand>
        <name>5-phospho-alpha-D-ribose 1-diphosphate</name>
        <dbReference type="ChEBI" id="CHEBI:58017"/>
    </ligand>
</feature>
<organism evidence="8 9">
    <name type="scientific">Streptomyces bohaiensis</name>
    <dbReference type="NCBI Taxonomy" id="1431344"/>
    <lineage>
        <taxon>Bacteria</taxon>
        <taxon>Bacillati</taxon>
        <taxon>Actinomycetota</taxon>
        <taxon>Actinomycetes</taxon>
        <taxon>Kitasatosporales</taxon>
        <taxon>Streptomycetaceae</taxon>
        <taxon>Streptomyces</taxon>
    </lineage>
</organism>
<dbReference type="HAMAP" id="MF_00211">
    <property type="entry name" value="TrpD"/>
    <property type="match status" value="1"/>
</dbReference>
<evidence type="ECO:0000313" key="8">
    <source>
        <dbReference type="EMBL" id="NJQ17666.1"/>
    </source>
</evidence>
<feature type="binding site" evidence="5">
    <location>
        <begin position="96"/>
        <end position="99"/>
    </location>
    <ligand>
        <name>5-phospho-alpha-D-ribose 1-diphosphate</name>
        <dbReference type="ChEBI" id="CHEBI:58017"/>
    </ligand>
</feature>
<evidence type="ECO:0000256" key="1">
    <source>
        <dbReference type="ARBA" id="ARBA00022676"/>
    </source>
</evidence>
<dbReference type="Pfam" id="PF02885">
    <property type="entry name" value="Glycos_trans_3N"/>
    <property type="match status" value="1"/>
</dbReference>
<dbReference type="GO" id="GO:0004048">
    <property type="term" value="F:anthranilate phosphoribosyltransferase activity"/>
    <property type="evidence" value="ECO:0007669"/>
    <property type="project" value="UniProtKB-EC"/>
</dbReference>
<evidence type="ECO:0000256" key="3">
    <source>
        <dbReference type="ARBA" id="ARBA00022822"/>
    </source>
</evidence>
<comment type="caution">
    <text evidence="8">The sequence shown here is derived from an EMBL/GenBank/DDBJ whole genome shotgun (WGS) entry which is preliminary data.</text>
</comment>
<keyword evidence="1 5" id="KW-0328">Glycosyltransferase</keyword>
<feature type="binding site" evidence="5">
    <location>
        <position position="86"/>
    </location>
    <ligand>
        <name>anthranilate</name>
        <dbReference type="ChEBI" id="CHEBI:16567"/>
        <label>1</label>
    </ligand>
</feature>
<keyword evidence="2 5" id="KW-0808">Transferase</keyword>
<keyword evidence="9" id="KW-1185">Reference proteome</keyword>
<dbReference type="InterPro" id="IPR005940">
    <property type="entry name" value="Anthranilate_Pribosyl_Tfrase"/>
</dbReference>
<sequence>MNATSRTWPRLLAALLRGEDLTSDDTRWAMRAVMDDDHEPVALAGFLVALRAKGETPAELGGLLEALMERVVPLPVDGAGVVDIVGTGGDGAHTVNISTTAAIVTAAVGVPVVKNGGRSVSSRSGSADVVEHLGVPLDLTPEQVARCVRALGIGFTFAPAFHRGLRHASPVRRVLGVPTAVNYVAPLTNPARPGAALIGCSNPRLAPVLAAVLADRGTRALVVRGRDGLDEITTAAPTDVWRAEDGGVHRVTLDTARFGLARFGVDALRGGDAAHNAAAVRSVLAGSPGAARDAVLANAAGAIAVRSGFSLEDAFADGLDRARGAIDDGVAADLLARWIELAASPDPAPTAG</sequence>
<keyword evidence="5" id="KW-0028">Amino-acid biosynthesis</keyword>
<dbReference type="EC" id="2.4.2.18" evidence="5"/>